<dbReference type="SUPFAM" id="SSF53098">
    <property type="entry name" value="Ribonuclease H-like"/>
    <property type="match status" value="1"/>
</dbReference>
<dbReference type="InterPro" id="IPR043502">
    <property type="entry name" value="DNA/RNA_pol_sf"/>
</dbReference>
<evidence type="ECO:0000259" key="3">
    <source>
        <dbReference type="PROSITE" id="PS50994"/>
    </source>
</evidence>
<dbReference type="EMBL" id="CADCXV010001166">
    <property type="protein sequence ID" value="CAB0042187.1"/>
    <property type="molecule type" value="Genomic_DNA"/>
</dbReference>
<protein>
    <recommendedName>
        <fullName evidence="3">Integrase catalytic domain-containing protein</fullName>
    </recommendedName>
</protein>
<evidence type="ECO:0000313" key="5">
    <source>
        <dbReference type="Proteomes" id="UP000479190"/>
    </source>
</evidence>
<feature type="domain" description="Integrase catalytic" evidence="3">
    <location>
        <begin position="127"/>
        <end position="311"/>
    </location>
</feature>
<feature type="region of interest" description="Disordered" evidence="2">
    <location>
        <begin position="417"/>
        <end position="442"/>
    </location>
</feature>
<dbReference type="GO" id="GO:0015074">
    <property type="term" value="P:DNA integration"/>
    <property type="evidence" value="ECO:0007669"/>
    <property type="project" value="InterPro"/>
</dbReference>
<gene>
    <name evidence="4" type="ORF">TBRA_LOCUS13819</name>
</gene>
<dbReference type="InterPro" id="IPR012337">
    <property type="entry name" value="RNaseH-like_sf"/>
</dbReference>
<feature type="coiled-coil region" evidence="1">
    <location>
        <begin position="742"/>
        <end position="790"/>
    </location>
</feature>
<dbReference type="GO" id="GO:0042575">
    <property type="term" value="C:DNA polymerase complex"/>
    <property type="evidence" value="ECO:0007669"/>
    <property type="project" value="UniProtKB-ARBA"/>
</dbReference>
<dbReference type="Proteomes" id="UP000479190">
    <property type="component" value="Unassembled WGS sequence"/>
</dbReference>
<dbReference type="OrthoDB" id="7698948at2759"/>
<feature type="coiled-coil region" evidence="1">
    <location>
        <begin position="13"/>
        <end position="40"/>
    </location>
</feature>
<sequence>MSHKNSNKRVTYQLEVNQRMKNLEAEVKKKMDKFDKYCQQLEASSVRNDTLQSNEASRDWISQIIKDEISKVKAGYESLNKSDKIRIELPGGTNSGSRRDYKLTHELSCELFTDLLTSELALCDLMDVIDPTTSRDKQISEEHSESHLKRYRFISVFIDDFSRLAIAFPMKHKSDTSKCLESFIVSAKNMLGREEKFCYLQCDQGTEFTGTSTQEVLRKYGAELQLASPDTPEHNGTAERFNQTIQKKLKQVRLRATFTEKSAERYNITYEEFLEWQRNNNTTCMDENVLLVYFKDLAVNLKPSTLWSRWSMLKATLSIRYKIDLHDLSVEEEKKAIYNSKYIQSIAAVFIIYAVGLTALIRELTYEQRRESKICFENERSSSVRVERDILGDVYVGLTSATRVVRSYVTPVKSASAGTSRPECTRENQWIQRPRRPQGQPRVDLDQEKISTSCGESGGPAFGRCICESYAPTRPTGLRSSCLPSTGYSASALTCTFSSPQRPSPKFDGHYFFSLFTSIPEELVLTALNRRYTELSQSRLSFDNIRTTTQFLFQNTFFTFNKICYRQRFSTPMDNPISPLFAHIVMNDLEQWCWKELEKLGCDVLFYYRYVDDTILCVHEHYISSVVRVFNKYHPSLKFEQENRGHINFLYMTLINRNGRVYVLLLSADTVDSFVPVRLPLVMSTQFFAPDQAPPPWVVELTGSIIETQARALREIRSHIDSKLEAIKSRAEARHIELSSKLSQFESSITQLTARVEAQEHRSVESATALAKMQNEIEEVKENASKVNAESISAIKQELLHVTRTVQNI</sequence>
<dbReference type="GO" id="GO:0071897">
    <property type="term" value="P:DNA biosynthetic process"/>
    <property type="evidence" value="ECO:0007669"/>
    <property type="project" value="UniProtKB-ARBA"/>
</dbReference>
<evidence type="ECO:0000313" key="4">
    <source>
        <dbReference type="EMBL" id="CAB0042187.1"/>
    </source>
</evidence>
<dbReference type="InterPro" id="IPR036397">
    <property type="entry name" value="RNaseH_sf"/>
</dbReference>
<accession>A0A6H5J3X5</accession>
<dbReference type="GO" id="GO:0003676">
    <property type="term" value="F:nucleic acid binding"/>
    <property type="evidence" value="ECO:0007669"/>
    <property type="project" value="InterPro"/>
</dbReference>
<dbReference type="PROSITE" id="PS50994">
    <property type="entry name" value="INTEGRASE"/>
    <property type="match status" value="1"/>
</dbReference>
<reference evidence="4 5" key="1">
    <citation type="submission" date="2020-02" db="EMBL/GenBank/DDBJ databases">
        <authorList>
            <person name="Ferguson B K."/>
        </authorList>
    </citation>
    <scope>NUCLEOTIDE SEQUENCE [LARGE SCALE GENOMIC DNA]</scope>
</reference>
<evidence type="ECO:0000256" key="2">
    <source>
        <dbReference type="SAM" id="MobiDB-lite"/>
    </source>
</evidence>
<keyword evidence="5" id="KW-1185">Reference proteome</keyword>
<name>A0A6H5J3X5_9HYME</name>
<dbReference type="SUPFAM" id="SSF56672">
    <property type="entry name" value="DNA/RNA polymerases"/>
    <property type="match status" value="1"/>
</dbReference>
<dbReference type="Pfam" id="PF00665">
    <property type="entry name" value="rve"/>
    <property type="match status" value="1"/>
</dbReference>
<proteinExistence type="predicted"/>
<organism evidence="4 5">
    <name type="scientific">Trichogramma brassicae</name>
    <dbReference type="NCBI Taxonomy" id="86971"/>
    <lineage>
        <taxon>Eukaryota</taxon>
        <taxon>Metazoa</taxon>
        <taxon>Ecdysozoa</taxon>
        <taxon>Arthropoda</taxon>
        <taxon>Hexapoda</taxon>
        <taxon>Insecta</taxon>
        <taxon>Pterygota</taxon>
        <taxon>Neoptera</taxon>
        <taxon>Endopterygota</taxon>
        <taxon>Hymenoptera</taxon>
        <taxon>Apocrita</taxon>
        <taxon>Proctotrupomorpha</taxon>
        <taxon>Chalcidoidea</taxon>
        <taxon>Trichogrammatidae</taxon>
        <taxon>Trichogramma</taxon>
    </lineage>
</organism>
<dbReference type="InterPro" id="IPR001584">
    <property type="entry name" value="Integrase_cat-core"/>
</dbReference>
<dbReference type="PANTHER" id="PTHR21301:SF10">
    <property type="entry name" value="REVERSE TRANSCRIPTASE DOMAIN-CONTAINING PROTEIN"/>
    <property type="match status" value="1"/>
</dbReference>
<keyword evidence="1" id="KW-0175">Coiled coil</keyword>
<dbReference type="AlphaFoldDB" id="A0A6H5J3X5"/>
<dbReference type="Gene3D" id="3.30.420.10">
    <property type="entry name" value="Ribonuclease H-like superfamily/Ribonuclease H"/>
    <property type="match status" value="1"/>
</dbReference>
<dbReference type="PANTHER" id="PTHR21301">
    <property type="entry name" value="REVERSE TRANSCRIPTASE"/>
    <property type="match status" value="1"/>
</dbReference>
<evidence type="ECO:0000256" key="1">
    <source>
        <dbReference type="SAM" id="Coils"/>
    </source>
</evidence>